<dbReference type="InterPro" id="IPR011992">
    <property type="entry name" value="EF-hand-dom_pair"/>
</dbReference>
<dbReference type="Gene3D" id="1.10.238.10">
    <property type="entry name" value="EF-hand"/>
    <property type="match status" value="1"/>
</dbReference>
<protein>
    <submittedName>
        <fullName evidence="5">EF-hand calcium-binding domain-containing protein 1</fullName>
    </submittedName>
</protein>
<dbReference type="EMBL" id="MU827304">
    <property type="protein sequence ID" value="KAJ7365179.1"/>
    <property type="molecule type" value="Genomic_DNA"/>
</dbReference>
<dbReference type="Pfam" id="PF13833">
    <property type="entry name" value="EF-hand_8"/>
    <property type="match status" value="1"/>
</dbReference>
<dbReference type="AlphaFoldDB" id="A0A9W9YTB4"/>
<dbReference type="PRINTS" id="PR00450">
    <property type="entry name" value="RECOVERIN"/>
</dbReference>
<name>A0A9W9YTB4_9CNID</name>
<dbReference type="SMART" id="SM00054">
    <property type="entry name" value="EFh"/>
    <property type="match status" value="3"/>
</dbReference>
<dbReference type="PANTHER" id="PTHR23055">
    <property type="entry name" value="CALCIUM BINDING PROTEINS"/>
    <property type="match status" value="1"/>
</dbReference>
<reference evidence="5" key="1">
    <citation type="submission" date="2023-01" db="EMBL/GenBank/DDBJ databases">
        <title>Genome assembly of the deep-sea coral Lophelia pertusa.</title>
        <authorList>
            <person name="Herrera S."/>
            <person name="Cordes E."/>
        </authorList>
    </citation>
    <scope>NUCLEOTIDE SEQUENCE</scope>
    <source>
        <strain evidence="5">USNM1676648</strain>
        <tissue evidence="5">Polyp</tissue>
    </source>
</reference>
<dbReference type="Pfam" id="PF13499">
    <property type="entry name" value="EF-hand_7"/>
    <property type="match status" value="1"/>
</dbReference>
<dbReference type="SUPFAM" id="SSF47473">
    <property type="entry name" value="EF-hand"/>
    <property type="match status" value="1"/>
</dbReference>
<feature type="domain" description="EF-hand" evidence="4">
    <location>
        <begin position="98"/>
        <end position="133"/>
    </location>
</feature>
<evidence type="ECO:0000256" key="2">
    <source>
        <dbReference type="ARBA" id="ARBA00022737"/>
    </source>
</evidence>
<evidence type="ECO:0000259" key="4">
    <source>
        <dbReference type="PROSITE" id="PS50222"/>
    </source>
</evidence>
<proteinExistence type="predicted"/>
<dbReference type="PANTHER" id="PTHR23055:SF60">
    <property type="entry name" value="CALAXIN"/>
    <property type="match status" value="1"/>
</dbReference>
<organism evidence="5 6">
    <name type="scientific">Desmophyllum pertusum</name>
    <dbReference type="NCBI Taxonomy" id="174260"/>
    <lineage>
        <taxon>Eukaryota</taxon>
        <taxon>Metazoa</taxon>
        <taxon>Cnidaria</taxon>
        <taxon>Anthozoa</taxon>
        <taxon>Hexacorallia</taxon>
        <taxon>Scleractinia</taxon>
        <taxon>Caryophylliina</taxon>
        <taxon>Caryophylliidae</taxon>
        <taxon>Desmophyllum</taxon>
    </lineage>
</organism>
<dbReference type="PROSITE" id="PS50222">
    <property type="entry name" value="EF_HAND_2"/>
    <property type="match status" value="3"/>
</dbReference>
<dbReference type="OrthoDB" id="191686at2759"/>
<dbReference type="InterPro" id="IPR018247">
    <property type="entry name" value="EF_Hand_1_Ca_BS"/>
</dbReference>
<feature type="domain" description="EF-hand" evidence="4">
    <location>
        <begin position="143"/>
        <end position="178"/>
    </location>
</feature>
<evidence type="ECO:0000313" key="6">
    <source>
        <dbReference type="Proteomes" id="UP001163046"/>
    </source>
</evidence>
<accession>A0A9W9YTB4</accession>
<comment type="caution">
    <text evidence="5">The sequence shown here is derived from an EMBL/GenBank/DDBJ whole genome shotgun (WGS) entry which is preliminary data.</text>
</comment>
<evidence type="ECO:0000256" key="1">
    <source>
        <dbReference type="ARBA" id="ARBA00022723"/>
    </source>
</evidence>
<keyword evidence="6" id="KW-1185">Reference proteome</keyword>
<dbReference type="InterPro" id="IPR028846">
    <property type="entry name" value="Recoverin"/>
</dbReference>
<dbReference type="GO" id="GO:0005509">
    <property type="term" value="F:calcium ion binding"/>
    <property type="evidence" value="ECO:0007669"/>
    <property type="project" value="InterPro"/>
</dbReference>
<dbReference type="Proteomes" id="UP001163046">
    <property type="component" value="Unassembled WGS sequence"/>
</dbReference>
<keyword evidence="2" id="KW-0677">Repeat</keyword>
<gene>
    <name evidence="5" type="primary">EFCAB1</name>
    <name evidence="5" type="ORF">OS493_007830</name>
</gene>
<dbReference type="InterPro" id="IPR002048">
    <property type="entry name" value="EF_hand_dom"/>
</dbReference>
<keyword evidence="3" id="KW-0106">Calcium</keyword>
<evidence type="ECO:0000256" key="3">
    <source>
        <dbReference type="ARBA" id="ARBA00022837"/>
    </source>
</evidence>
<dbReference type="CDD" id="cd00051">
    <property type="entry name" value="EFh"/>
    <property type="match status" value="2"/>
</dbReference>
<dbReference type="PROSITE" id="PS00018">
    <property type="entry name" value="EF_HAND_1"/>
    <property type="match status" value="2"/>
</dbReference>
<keyword evidence="1" id="KW-0479">Metal-binding</keyword>
<feature type="domain" description="EF-hand" evidence="4">
    <location>
        <begin position="62"/>
        <end position="97"/>
    </location>
</feature>
<sequence>MASITARRNQEKIAESLYKDTHFAKQEVISLLEMYETLTKVKNDKMDRTKFRDILYNNFGLTEDILMDRVFRVFDEDNDGILNMKEWVVGLSKFLKGTKQEQMDYCFKVFDINGSGYISREGIHHMLKDCMVKSSTEEDAEENVKELVEIAMKKMDTDRDGRVSQTDFKAAVTLDGLLLEVFGKCLPGKEEVDKFSQKLSCN</sequence>
<evidence type="ECO:0000313" key="5">
    <source>
        <dbReference type="EMBL" id="KAJ7365179.1"/>
    </source>
</evidence>